<dbReference type="GO" id="GO:0003899">
    <property type="term" value="F:DNA-directed RNA polymerase activity"/>
    <property type="evidence" value="ECO:0007669"/>
    <property type="project" value="InterPro"/>
</dbReference>
<feature type="domain" description="RNA polymerase alpha subunit C-terminal" evidence="1">
    <location>
        <begin position="8"/>
        <end position="59"/>
    </location>
</feature>
<dbReference type="Pfam" id="PF03118">
    <property type="entry name" value="RNA_pol_A_CTD"/>
    <property type="match status" value="2"/>
</dbReference>
<evidence type="ECO:0000313" key="2">
    <source>
        <dbReference type="EMBL" id="EOR21058.1"/>
    </source>
</evidence>
<name>R9BVI2_9CLOT</name>
<dbReference type="SUPFAM" id="SSF88659">
    <property type="entry name" value="Sigma3 and sigma4 domains of RNA polymerase sigma factors"/>
    <property type="match status" value="1"/>
</dbReference>
<dbReference type="GO" id="GO:0003677">
    <property type="term" value="F:DNA binding"/>
    <property type="evidence" value="ECO:0007669"/>
    <property type="project" value="InterPro"/>
</dbReference>
<dbReference type="SUPFAM" id="SSF47789">
    <property type="entry name" value="C-terminal domain of RNA polymerase alpha subunit"/>
    <property type="match status" value="2"/>
</dbReference>
<dbReference type="InterPro" id="IPR011260">
    <property type="entry name" value="RNAP_asu_C"/>
</dbReference>
<proteinExistence type="predicted"/>
<dbReference type="Gene3D" id="1.10.150.20">
    <property type="entry name" value="5' to 3' exonuclease, C-terminal subdomain"/>
    <property type="match status" value="2"/>
</dbReference>
<dbReference type="Proteomes" id="UP000013988">
    <property type="component" value="Unassembled WGS sequence"/>
</dbReference>
<sequence>MCLVLKENIEIEKIKLSVRAYNCLKNSNINKLNELMILNDDDLTKIRNLGNKSLEEIKNLKRSVEDGIIPLKDIINDNSNNLDFNEIKLIDAISDERKERENIFFYNSYWGYVEDLTIKDLNLSVRSKNALRNSGFNYISELLELTYLEFNAIKNLGKKSRNEILKLINECIYITYKERDKSRNSAINLEKYLDWLIDDFCDSKINFNLTNFRANIIPNLKRVANENSLEGNDVENFLIEDNINIIYKSQFFISFFKGEITRNINNIGGKSTIEDIVSFFPNHIKKTNYILNLINDMIKENIIEKFEGKYSVYYPALSEIIDNISDKRDKFIIENRLLGKTLEQVGSMLNITREGVRQKEIKIMRKIPRVKEDRFINIFQSYNWTTETFLHAFEVSIKVYNYLNYKYKKGTVELNKALEDNTIPVKVRQRLEGLIYKDYLLIGNVRIKKEKQHILDYVLKSFCKDDISVEDLNDIYIMFLEDFNLDAEEFKYPVRYFESTLANSNRVLWKFKKRLRYFDFSDFDEQKIISSLSLENYKNVEISTLKIFNDYNEVMKEWGIRDEYELHNLMKKVIGDKNNLGIKFLRMPNIEFGNADRDMQVLELLIQSSPIPNYELAKLYEMEYGVKVETALANYFKAIEEYYNEGIYSIDYKCLNQYELGEMKKILNDDIYLLSELKGIYEKNFPQGDITTINPYSLRCLGFKVTSLFIYSDKFNSLEDCIKNKILNNEIFDATNLMKRFGNYQSFYNVIRSKKFEYEIIEFEPNIFITIERLERNRITKNDLLDFVKSVDEFIDEEIFTIKYLRKRGFKHYLDDLGFDEWFYSSILKCNEKYKSRRVEGNVILKKSNDAVTLNDLVEHIVTKFRKIDMYDLIDYVYEEYGIRINRGKISYIASEKELYYDAIMEKIYIDYDEYFEEV</sequence>
<dbReference type="EMBL" id="ASRV01000167">
    <property type="protein sequence ID" value="EOR21058.1"/>
    <property type="molecule type" value="Genomic_DNA"/>
</dbReference>
<reference evidence="2 3" key="1">
    <citation type="submission" date="2013-03" db="EMBL/GenBank/DDBJ databases">
        <title>Whole genome shotgun sequencing of Clostridium sartagoforme AAU1.</title>
        <authorList>
            <person name="Joshi C.G."/>
            <person name="Duggirala S.M."/>
            <person name="Nathani N.M."/>
            <person name="Bhatt V.D."/>
            <person name="Patel A.K."/>
            <person name="Pandya P.R."/>
            <person name="KaPatel J.A."/>
        </authorList>
    </citation>
    <scope>NUCLEOTIDE SEQUENCE [LARGE SCALE GENOMIC DNA]</scope>
    <source>
        <strain evidence="2 3">AAU1</strain>
    </source>
</reference>
<accession>R9BVI2</accession>
<evidence type="ECO:0000313" key="3">
    <source>
        <dbReference type="Proteomes" id="UP000013988"/>
    </source>
</evidence>
<gene>
    <name evidence="2" type="ORF">A500_14768</name>
</gene>
<dbReference type="GO" id="GO:0006351">
    <property type="term" value="P:DNA-templated transcription"/>
    <property type="evidence" value="ECO:0007669"/>
    <property type="project" value="InterPro"/>
</dbReference>
<dbReference type="InterPro" id="IPR036388">
    <property type="entry name" value="WH-like_DNA-bd_sf"/>
</dbReference>
<dbReference type="OrthoDB" id="9805706at2"/>
<dbReference type="InterPro" id="IPR013324">
    <property type="entry name" value="RNA_pol_sigma_r3/r4-like"/>
</dbReference>
<protein>
    <submittedName>
        <fullName evidence="2">RNA polymerase, alpha subunit domain protein</fullName>
    </submittedName>
</protein>
<dbReference type="PATRIC" id="fig|1202534.3.peg.2919"/>
<dbReference type="AlphaFoldDB" id="R9BVI2"/>
<dbReference type="RefSeq" id="WP_016208232.1">
    <property type="nucleotide sequence ID" value="NZ_ASRV01000167.1"/>
</dbReference>
<dbReference type="Gene3D" id="1.10.10.10">
    <property type="entry name" value="Winged helix-like DNA-binding domain superfamily/Winged helix DNA-binding domain"/>
    <property type="match status" value="1"/>
</dbReference>
<feature type="domain" description="RNA polymerase alpha subunit C-terminal" evidence="1">
    <location>
        <begin position="115"/>
        <end position="169"/>
    </location>
</feature>
<comment type="caution">
    <text evidence="2">The sequence shown here is derived from an EMBL/GenBank/DDBJ whole genome shotgun (WGS) entry which is preliminary data.</text>
</comment>
<evidence type="ECO:0000259" key="1">
    <source>
        <dbReference type="Pfam" id="PF03118"/>
    </source>
</evidence>
<keyword evidence="3" id="KW-1185">Reference proteome</keyword>
<organism evidence="2 3">
    <name type="scientific">Clostridium sartagoforme AAU1</name>
    <dbReference type="NCBI Taxonomy" id="1202534"/>
    <lineage>
        <taxon>Bacteria</taxon>
        <taxon>Bacillati</taxon>
        <taxon>Bacillota</taxon>
        <taxon>Clostridia</taxon>
        <taxon>Eubacteriales</taxon>
        <taxon>Clostridiaceae</taxon>
        <taxon>Clostridium</taxon>
    </lineage>
</organism>